<dbReference type="SUPFAM" id="SSF53649">
    <property type="entry name" value="Alkaline phosphatase-like"/>
    <property type="match status" value="1"/>
</dbReference>
<dbReference type="GO" id="GO:0005737">
    <property type="term" value="C:cytoplasm"/>
    <property type="evidence" value="ECO:0007669"/>
    <property type="project" value="TreeGrafter"/>
</dbReference>
<dbReference type="InterPro" id="IPR017850">
    <property type="entry name" value="Alkaline_phosphatase_core_sf"/>
</dbReference>
<dbReference type="GO" id="GO:0046872">
    <property type="term" value="F:metal ion binding"/>
    <property type="evidence" value="ECO:0007669"/>
    <property type="project" value="UniProtKB-KW"/>
</dbReference>
<dbReference type="PANTHER" id="PTHR45953:SF1">
    <property type="entry name" value="IDURONATE 2-SULFATASE"/>
    <property type="match status" value="1"/>
</dbReference>
<dbReference type="AlphaFoldDB" id="A0A0F9J148"/>
<accession>A0A0F9J148</accession>
<gene>
    <name evidence="4" type="ORF">LCGC14_1879760</name>
</gene>
<name>A0A0F9J148_9ZZZZ</name>
<dbReference type="Pfam" id="PF00884">
    <property type="entry name" value="Sulfatase"/>
    <property type="match status" value="1"/>
</dbReference>
<dbReference type="PANTHER" id="PTHR45953">
    <property type="entry name" value="IDURONATE 2-SULFATASE"/>
    <property type="match status" value="1"/>
</dbReference>
<dbReference type="Gene3D" id="3.40.720.10">
    <property type="entry name" value="Alkaline Phosphatase, subunit A"/>
    <property type="match status" value="1"/>
</dbReference>
<evidence type="ECO:0000259" key="3">
    <source>
        <dbReference type="Pfam" id="PF00884"/>
    </source>
</evidence>
<dbReference type="InterPro" id="IPR000917">
    <property type="entry name" value="Sulfatase_N"/>
</dbReference>
<keyword evidence="2" id="KW-0378">Hydrolase</keyword>
<feature type="domain" description="Sulfatase N-terminal" evidence="3">
    <location>
        <begin position="2"/>
        <end position="326"/>
    </location>
</feature>
<evidence type="ECO:0000313" key="4">
    <source>
        <dbReference type="EMBL" id="KKL92932.1"/>
    </source>
</evidence>
<protein>
    <recommendedName>
        <fullName evidence="3">Sulfatase N-terminal domain-containing protein</fullName>
    </recommendedName>
</protein>
<organism evidence="4">
    <name type="scientific">marine sediment metagenome</name>
    <dbReference type="NCBI Taxonomy" id="412755"/>
    <lineage>
        <taxon>unclassified sequences</taxon>
        <taxon>metagenomes</taxon>
        <taxon>ecological metagenomes</taxon>
    </lineage>
</organism>
<proteinExistence type="predicted"/>
<evidence type="ECO:0000256" key="2">
    <source>
        <dbReference type="ARBA" id="ARBA00022801"/>
    </source>
</evidence>
<dbReference type="GO" id="GO:0008484">
    <property type="term" value="F:sulfuric ester hydrolase activity"/>
    <property type="evidence" value="ECO:0007669"/>
    <property type="project" value="TreeGrafter"/>
</dbReference>
<dbReference type="EMBL" id="LAZR01019332">
    <property type="protein sequence ID" value="KKL92932.1"/>
    <property type="molecule type" value="Genomic_DNA"/>
</dbReference>
<evidence type="ECO:0000256" key="1">
    <source>
        <dbReference type="ARBA" id="ARBA00022723"/>
    </source>
</evidence>
<comment type="caution">
    <text evidence="4">The sequence shown here is derived from an EMBL/GenBank/DDBJ whole genome shotgun (WGS) entry which is preliminary data.</text>
</comment>
<keyword evidence="1" id="KW-0479">Metal-binding</keyword>
<reference evidence="4" key="1">
    <citation type="journal article" date="2015" name="Nature">
        <title>Complex archaea that bridge the gap between prokaryotes and eukaryotes.</title>
        <authorList>
            <person name="Spang A."/>
            <person name="Saw J.H."/>
            <person name="Jorgensen S.L."/>
            <person name="Zaremba-Niedzwiedzka K."/>
            <person name="Martijn J."/>
            <person name="Lind A.E."/>
            <person name="van Eijk R."/>
            <person name="Schleper C."/>
            <person name="Guy L."/>
            <person name="Ettema T.J."/>
        </authorList>
    </citation>
    <scope>NUCLEOTIDE SEQUENCE</scope>
</reference>
<sequence length="382" mass="42715">MLMADQLRRDVLGCYGGTHGASPNLDRLSAGAIRFDAHTINCPLCVPSRLSMLTGTYPHVNGAIVNGWDQAERTHGTCRGTPTLYESLAEAGYRVEHMGVDHLRCDPPLADRHQRIRLSASPGEHGRGLRERSMTVDLSACRSPAVDYVDGKAVTRMYSNARTQRWPHPAGEFLDCWLADRMVELVDGADPDEPLALMGRFWSPHPPLSCPEPYFSMYDPAELDLPETVGRWYPGQSPMQLINLPGCAGAGVSLGEWRKAWAVYLGMVKLVDECLGRVIEALKRRGMWDDALVIFTSDHGEMLGSHGLYQKMCMYEESLRVPLLIKKYIKQNAKVVAFNVDPLFNDAIDGLMYIRIADLPESTVKPVLEEFQKELEKKVEDK</sequence>